<dbReference type="InterPro" id="IPR037883">
    <property type="entry name" value="Knr4/Smi1-like_sf"/>
</dbReference>
<proteinExistence type="predicted"/>
<protein>
    <recommendedName>
        <fullName evidence="3">Knr4/Smi1-like domain-containing protein</fullName>
    </recommendedName>
</protein>
<evidence type="ECO:0008006" key="3">
    <source>
        <dbReference type="Google" id="ProtNLM"/>
    </source>
</evidence>
<evidence type="ECO:0000313" key="1">
    <source>
        <dbReference type="EMBL" id="BAL91261.1"/>
    </source>
</evidence>
<dbReference type="HOGENOM" id="CLU_1522054_0_0_11"/>
<accession>I0HE24</accession>
<evidence type="ECO:0000313" key="2">
    <source>
        <dbReference type="Proteomes" id="UP000007882"/>
    </source>
</evidence>
<keyword evidence="2" id="KW-1185">Reference proteome</keyword>
<dbReference type="RefSeq" id="WP_014446148.1">
    <property type="nucleotide sequence ID" value="NC_017093.1"/>
</dbReference>
<dbReference type="AlphaFoldDB" id="I0HE24"/>
<sequence>MRSFAGKLVDLLGVSETAGPYSWDAAEAAIDSVLPSDYKELIDATGAVIVDDWLCLFGPERGSAISDIALLVEEREQAWGVLRESGAELSAGYFTEGSRLIAFGAIEATYFFWRAVSGAAPEEWSVVIVDEDLEGWCDLDLSATECVYKVLVGDIRLEPFDDLFGGATHQVRPLGS</sequence>
<organism evidence="1 2">
    <name type="scientific">Actinoplanes missouriensis (strain ATCC 14538 / DSM 43046 / CBS 188.64 / JCM 3121 / NBRC 102363 / NCIMB 12654 / NRRL B-3342 / UNCC 431)</name>
    <dbReference type="NCBI Taxonomy" id="512565"/>
    <lineage>
        <taxon>Bacteria</taxon>
        <taxon>Bacillati</taxon>
        <taxon>Actinomycetota</taxon>
        <taxon>Actinomycetes</taxon>
        <taxon>Micromonosporales</taxon>
        <taxon>Micromonosporaceae</taxon>
        <taxon>Actinoplanes</taxon>
    </lineage>
</organism>
<dbReference type="EMBL" id="AP012319">
    <property type="protein sequence ID" value="BAL91261.1"/>
    <property type="molecule type" value="Genomic_DNA"/>
</dbReference>
<dbReference type="Proteomes" id="UP000007882">
    <property type="component" value="Chromosome"/>
</dbReference>
<reference evidence="1 2" key="1">
    <citation type="submission" date="2012-02" db="EMBL/GenBank/DDBJ databases">
        <title>Complete genome sequence of Actinoplanes missouriensis 431 (= NBRC 102363).</title>
        <authorList>
            <person name="Ohnishi Y."/>
            <person name="Ishikawa J."/>
            <person name="Sekine M."/>
            <person name="Hosoyama A."/>
            <person name="Harada T."/>
            <person name="Narita H."/>
            <person name="Hata T."/>
            <person name="Konno Y."/>
            <person name="Tutikane K."/>
            <person name="Fujita N."/>
            <person name="Horinouchi S."/>
            <person name="Hayakawa M."/>
        </authorList>
    </citation>
    <scope>NUCLEOTIDE SEQUENCE [LARGE SCALE GENOMIC DNA]</scope>
    <source>
        <strain evidence="2">ATCC 14538 / DSM 43046 / CBS 188.64 / JCM 3121 / NBRC 102363 / NCIMB 12654 / NRRL B-3342 / UNCC 431</strain>
    </source>
</reference>
<dbReference type="OrthoDB" id="5572373at2"/>
<name>I0HE24_ACTM4</name>
<dbReference type="SUPFAM" id="SSF160631">
    <property type="entry name" value="SMI1/KNR4-like"/>
    <property type="match status" value="1"/>
</dbReference>
<dbReference type="KEGG" id="ams:AMIS_60410"/>
<dbReference type="STRING" id="512565.AMIS_60410"/>
<gene>
    <name evidence="1" type="ordered locus">AMIS_60410</name>
</gene>